<dbReference type="eggNOG" id="COG0512">
    <property type="taxonomic scope" value="Bacteria"/>
</dbReference>
<evidence type="ECO:0000256" key="2">
    <source>
        <dbReference type="ARBA" id="ARBA00013139"/>
    </source>
</evidence>
<dbReference type="PRINTS" id="PR00096">
    <property type="entry name" value="GATASE"/>
</dbReference>
<dbReference type="PRINTS" id="PR00099">
    <property type="entry name" value="CPSGATASE"/>
</dbReference>
<gene>
    <name evidence="8" type="ORF">SSFG_07693</name>
</gene>
<evidence type="ECO:0000259" key="7">
    <source>
        <dbReference type="Pfam" id="PF00117"/>
    </source>
</evidence>
<dbReference type="CDD" id="cd01743">
    <property type="entry name" value="GATase1_Anthranilate_Synthase"/>
    <property type="match status" value="1"/>
</dbReference>
<dbReference type="EC" id="2.6.1.85" evidence="2"/>
<evidence type="ECO:0000313" key="9">
    <source>
        <dbReference type="Proteomes" id="UP000003824"/>
    </source>
</evidence>
<accession>D6AAC3</accession>
<evidence type="ECO:0000256" key="5">
    <source>
        <dbReference type="ARBA" id="ARBA00072983"/>
    </source>
</evidence>
<dbReference type="FunFam" id="3.40.50.880:FF:000003">
    <property type="entry name" value="Anthranilate synthase component II"/>
    <property type="match status" value="1"/>
</dbReference>
<dbReference type="GO" id="GO:0004049">
    <property type="term" value="F:anthranilate synthase activity"/>
    <property type="evidence" value="ECO:0007669"/>
    <property type="project" value="TreeGrafter"/>
</dbReference>
<dbReference type="InterPro" id="IPR017926">
    <property type="entry name" value="GATASE"/>
</dbReference>
<comment type="similarity">
    <text evidence="1">In the C-terminal section; belongs to the anthranilate synthase component I family.</text>
</comment>
<evidence type="ECO:0000256" key="4">
    <source>
        <dbReference type="ARBA" id="ARBA00052789"/>
    </source>
</evidence>
<dbReference type="SUPFAM" id="SSF52317">
    <property type="entry name" value="Class I glutamine amidotransferase-like"/>
    <property type="match status" value="1"/>
</dbReference>
<dbReference type="Pfam" id="PF00117">
    <property type="entry name" value="GATase"/>
    <property type="match status" value="1"/>
</dbReference>
<dbReference type="InterPro" id="IPR050472">
    <property type="entry name" value="Anth_synth/Amidotransfase"/>
</dbReference>
<dbReference type="Gene3D" id="3.40.50.880">
    <property type="match status" value="1"/>
</dbReference>
<evidence type="ECO:0000256" key="3">
    <source>
        <dbReference type="ARBA" id="ARBA00022962"/>
    </source>
</evidence>
<sequence>MDRDAGQDERRLLGGDGKGAAVSVTSLNGAARPGRRPRVLVVDAFDSFVDILRQYLMSAGADPVMVRSNAVRHEDVREMRPDALLLGPGPGHPDVSGHVELVRAFAGRLPVLGVCLGHQAIGRAYGASVVPAQHLMHGKTSRVRHDGRGLFEGMPDGFRATRYHSLVVIEDTLPAELEVSARSLDDGYVMGLRHRTLPLESVQFHPESIRTEGGMRMIKNFVLSAAAFPAWHSHVEAA</sequence>
<feature type="domain" description="Glutamine amidotransferase" evidence="7">
    <location>
        <begin position="40"/>
        <end position="223"/>
    </location>
</feature>
<dbReference type="EMBL" id="DS999642">
    <property type="protein sequence ID" value="EFE72458.2"/>
    <property type="molecule type" value="Genomic_DNA"/>
</dbReference>
<evidence type="ECO:0000256" key="1">
    <source>
        <dbReference type="ARBA" id="ARBA00005970"/>
    </source>
</evidence>
<dbReference type="Proteomes" id="UP000003824">
    <property type="component" value="Unassembled WGS sequence"/>
</dbReference>
<dbReference type="PANTHER" id="PTHR43418:SF4">
    <property type="entry name" value="MULTIFUNCTIONAL TRYPTOPHAN BIOSYNTHESIS PROTEIN"/>
    <property type="match status" value="1"/>
</dbReference>
<protein>
    <recommendedName>
        <fullName evidence="5">Aminodeoxychorismate synthase</fullName>
        <ecNumber evidence="2">2.6.1.85</ecNumber>
    </recommendedName>
    <alternativeName>
        <fullName evidence="6">4-amino-4-deoxychorismate synthase</fullName>
    </alternativeName>
</protein>
<dbReference type="NCBIfam" id="TIGR00566">
    <property type="entry name" value="trpG_papA"/>
    <property type="match status" value="1"/>
</dbReference>
<name>D6AAC3_STRV1</name>
<dbReference type="GO" id="GO:0046820">
    <property type="term" value="F:4-amino-4-deoxychorismate synthase activity"/>
    <property type="evidence" value="ECO:0007669"/>
    <property type="project" value="UniProtKB-EC"/>
</dbReference>
<proteinExistence type="inferred from homology"/>
<evidence type="ECO:0000313" key="8">
    <source>
        <dbReference type="EMBL" id="EFE72458.2"/>
    </source>
</evidence>
<dbReference type="InterPro" id="IPR006221">
    <property type="entry name" value="TrpG/PapA_dom"/>
</dbReference>
<dbReference type="PRINTS" id="PR00097">
    <property type="entry name" value="ANTSNTHASEII"/>
</dbReference>
<dbReference type="GO" id="GO:0000162">
    <property type="term" value="P:L-tryptophan biosynthetic process"/>
    <property type="evidence" value="ECO:0007669"/>
    <property type="project" value="TreeGrafter"/>
</dbReference>
<dbReference type="PROSITE" id="PS51273">
    <property type="entry name" value="GATASE_TYPE_1"/>
    <property type="match status" value="1"/>
</dbReference>
<dbReference type="PANTHER" id="PTHR43418">
    <property type="entry name" value="MULTIFUNCTIONAL TRYPTOPHAN BIOSYNTHESIS PROTEIN-RELATED"/>
    <property type="match status" value="1"/>
</dbReference>
<evidence type="ECO:0000256" key="6">
    <source>
        <dbReference type="ARBA" id="ARBA00083979"/>
    </source>
</evidence>
<dbReference type="GO" id="GO:0005829">
    <property type="term" value="C:cytosol"/>
    <property type="evidence" value="ECO:0007669"/>
    <property type="project" value="TreeGrafter"/>
</dbReference>
<organism evidence="8 9">
    <name type="scientific">Streptomyces viridosporus (strain ATCC 14672 / DSM 40746 / JCM 4963 / KCTC 9882 / NRRL B-12104 / FH 1290)</name>
    <name type="common">Streptomyces ghanaensis</name>
    <dbReference type="NCBI Taxonomy" id="566461"/>
    <lineage>
        <taxon>Bacteria</taxon>
        <taxon>Bacillati</taxon>
        <taxon>Actinomycetota</taxon>
        <taxon>Actinomycetes</taxon>
        <taxon>Kitasatosporales</taxon>
        <taxon>Streptomycetaceae</taxon>
        <taxon>Streptomyces</taxon>
    </lineage>
</organism>
<keyword evidence="3" id="KW-0315">Glutamine amidotransferase</keyword>
<comment type="catalytic activity">
    <reaction evidence="4">
        <text>chorismate + L-glutamine = 4-amino-4-deoxychorismate + L-glutamate</text>
        <dbReference type="Rhea" id="RHEA:11672"/>
        <dbReference type="ChEBI" id="CHEBI:29748"/>
        <dbReference type="ChEBI" id="CHEBI:29985"/>
        <dbReference type="ChEBI" id="CHEBI:58359"/>
        <dbReference type="ChEBI" id="CHEBI:58406"/>
        <dbReference type="EC" id="2.6.1.85"/>
    </reaction>
    <physiologicalReaction direction="left-to-right" evidence="4">
        <dbReference type="Rhea" id="RHEA:11673"/>
    </physiologicalReaction>
</comment>
<reference evidence="9" key="1">
    <citation type="submission" date="2008-12" db="EMBL/GenBank/DDBJ databases">
        <title>Annotation of Streptomyces ghanaensis ATCC 14672.</title>
        <authorList>
            <consortium name="The Broad Institute Genome Sequencing Platform"/>
            <consortium name="Broad Institute Microbial Sequencing Center"/>
            <person name="Fischbach M."/>
            <person name="Ward D."/>
            <person name="Young S."/>
            <person name="Kodira C.D."/>
            <person name="Zeng Q."/>
            <person name="Koehrsen M."/>
            <person name="Godfrey P."/>
            <person name="Alvarado L."/>
            <person name="Berlin A.M."/>
            <person name="Borenstein D."/>
            <person name="Chen Z."/>
            <person name="Engels R."/>
            <person name="Freedman E."/>
            <person name="Gellesch M."/>
            <person name="Goldberg J."/>
            <person name="Griggs A."/>
            <person name="Gujja S."/>
            <person name="Heiman D.I."/>
            <person name="Hepburn T.A."/>
            <person name="Howarth C."/>
            <person name="Jen D."/>
            <person name="Larson L."/>
            <person name="Lewis B."/>
            <person name="Mehta T."/>
            <person name="Park D."/>
            <person name="Pearson M."/>
            <person name="Roberts A."/>
            <person name="Saif S."/>
            <person name="Shea T.D."/>
            <person name="Shenoy N."/>
            <person name="Sisk P."/>
            <person name="Stolte C."/>
            <person name="Sykes S.N."/>
            <person name="Walk T."/>
            <person name="White J."/>
            <person name="Yandava C."/>
            <person name="Straight P."/>
            <person name="Clardy J."/>
            <person name="Hung D."/>
            <person name="Kolter R."/>
            <person name="Mekalanos J."/>
            <person name="Walker S."/>
            <person name="Walsh C.T."/>
            <person name="Wieland B.L.C."/>
            <person name="Ilzarbe M."/>
            <person name="Galagan J."/>
            <person name="Nusbaum C."/>
            <person name="Birren B."/>
        </authorList>
    </citation>
    <scope>NUCLEOTIDE SEQUENCE [LARGE SCALE GENOMIC DNA]</scope>
    <source>
        <strain evidence="9">ATCC 14672 / DSM 40746 / JCM 4963 / KCTC 9882 / NRRL B-12104 / FH 1290</strain>
    </source>
</reference>
<dbReference type="InterPro" id="IPR029062">
    <property type="entry name" value="Class_I_gatase-like"/>
</dbReference>
<dbReference type="AlphaFoldDB" id="D6AAC3"/>